<evidence type="ECO:0000313" key="9">
    <source>
        <dbReference type="Proteomes" id="UP000178369"/>
    </source>
</evidence>
<dbReference type="GO" id="GO:0005886">
    <property type="term" value="C:plasma membrane"/>
    <property type="evidence" value="ECO:0007669"/>
    <property type="project" value="UniProtKB-SubCell"/>
</dbReference>
<evidence type="ECO:0000313" key="8">
    <source>
        <dbReference type="EMBL" id="OGE03921.1"/>
    </source>
</evidence>
<dbReference type="AlphaFoldDB" id="A0A1F5HII7"/>
<evidence type="ECO:0000256" key="4">
    <source>
        <dbReference type="ARBA" id="ARBA00022989"/>
    </source>
</evidence>
<feature type="transmembrane region" description="Helical" evidence="6">
    <location>
        <begin position="21"/>
        <end position="39"/>
    </location>
</feature>
<evidence type="ECO:0000256" key="1">
    <source>
        <dbReference type="ARBA" id="ARBA00004651"/>
    </source>
</evidence>
<dbReference type="PANTHER" id="PTHR42709">
    <property type="entry name" value="ALKALINE PHOSPHATASE LIKE PROTEIN"/>
    <property type="match status" value="1"/>
</dbReference>
<accession>A0A1F5HII7</accession>
<feature type="transmembrane region" description="Helical" evidence="6">
    <location>
        <begin position="144"/>
        <end position="166"/>
    </location>
</feature>
<keyword evidence="4 6" id="KW-1133">Transmembrane helix</keyword>
<proteinExistence type="predicted"/>
<gene>
    <name evidence="8" type="ORF">A3F45_04580</name>
</gene>
<dbReference type="PANTHER" id="PTHR42709:SF6">
    <property type="entry name" value="UNDECAPRENYL PHOSPHATE TRANSPORTER A"/>
    <property type="match status" value="1"/>
</dbReference>
<evidence type="ECO:0000259" key="7">
    <source>
        <dbReference type="Pfam" id="PF09335"/>
    </source>
</evidence>
<keyword evidence="3 6" id="KW-0812">Transmembrane</keyword>
<organism evidence="8 9">
    <name type="scientific">Candidatus Curtissbacteria bacterium RIFCSPHIGHO2_12_FULL_41_17</name>
    <dbReference type="NCBI Taxonomy" id="1797722"/>
    <lineage>
        <taxon>Bacteria</taxon>
        <taxon>Candidatus Curtissiibacteriota</taxon>
    </lineage>
</organism>
<evidence type="ECO:0000256" key="3">
    <source>
        <dbReference type="ARBA" id="ARBA00022692"/>
    </source>
</evidence>
<sequence length="175" mass="19594">MRQETLTKYVKLIQIELIEKYSYFGLLLILLIEEAGIPLPIPGDIFIASASALPKSNYFLIVASVVTATLIGSTILFTIAKKIGHPLLLKFGPKIRITKDKVKKVEAWFEKYGGFAIVIGRLIPGFRTITPFAAGLFGVSYKTFWLYTTVAAFIWANIYFILGRFFGSVLTTFLK</sequence>
<dbReference type="Proteomes" id="UP000178369">
    <property type="component" value="Unassembled WGS sequence"/>
</dbReference>
<feature type="domain" description="VTT" evidence="7">
    <location>
        <begin position="41"/>
        <end position="164"/>
    </location>
</feature>
<dbReference type="Pfam" id="PF09335">
    <property type="entry name" value="VTT_dom"/>
    <property type="match status" value="1"/>
</dbReference>
<name>A0A1F5HII7_9BACT</name>
<dbReference type="EMBL" id="MFBL01000046">
    <property type="protein sequence ID" value="OGE03921.1"/>
    <property type="molecule type" value="Genomic_DNA"/>
</dbReference>
<feature type="transmembrane region" description="Helical" evidence="6">
    <location>
        <begin position="59"/>
        <end position="80"/>
    </location>
</feature>
<reference evidence="8 9" key="1">
    <citation type="journal article" date="2016" name="Nat. Commun.">
        <title>Thousands of microbial genomes shed light on interconnected biogeochemical processes in an aquifer system.</title>
        <authorList>
            <person name="Anantharaman K."/>
            <person name="Brown C.T."/>
            <person name="Hug L.A."/>
            <person name="Sharon I."/>
            <person name="Castelle C.J."/>
            <person name="Probst A.J."/>
            <person name="Thomas B.C."/>
            <person name="Singh A."/>
            <person name="Wilkins M.J."/>
            <person name="Karaoz U."/>
            <person name="Brodie E.L."/>
            <person name="Williams K.H."/>
            <person name="Hubbard S.S."/>
            <person name="Banfield J.F."/>
        </authorList>
    </citation>
    <scope>NUCLEOTIDE SEQUENCE [LARGE SCALE GENOMIC DNA]</scope>
</reference>
<feature type="transmembrane region" description="Helical" evidence="6">
    <location>
        <begin position="112"/>
        <end position="138"/>
    </location>
</feature>
<keyword evidence="2" id="KW-1003">Cell membrane</keyword>
<comment type="caution">
    <text evidence="8">The sequence shown here is derived from an EMBL/GenBank/DDBJ whole genome shotgun (WGS) entry which is preliminary data.</text>
</comment>
<dbReference type="InterPro" id="IPR032816">
    <property type="entry name" value="VTT_dom"/>
</dbReference>
<comment type="subcellular location">
    <subcellularLocation>
        <location evidence="1">Cell membrane</location>
        <topology evidence="1">Multi-pass membrane protein</topology>
    </subcellularLocation>
</comment>
<keyword evidence="5 6" id="KW-0472">Membrane</keyword>
<protein>
    <recommendedName>
        <fullName evidence="7">VTT domain-containing protein</fullName>
    </recommendedName>
</protein>
<evidence type="ECO:0000256" key="2">
    <source>
        <dbReference type="ARBA" id="ARBA00022475"/>
    </source>
</evidence>
<dbReference type="InterPro" id="IPR051311">
    <property type="entry name" value="DedA_domain"/>
</dbReference>
<evidence type="ECO:0000256" key="5">
    <source>
        <dbReference type="ARBA" id="ARBA00023136"/>
    </source>
</evidence>
<evidence type="ECO:0000256" key="6">
    <source>
        <dbReference type="SAM" id="Phobius"/>
    </source>
</evidence>